<gene>
    <name evidence="1" type="ORF">P879_11398</name>
</gene>
<keyword evidence="2" id="KW-1185">Reference proteome</keyword>
<protein>
    <submittedName>
        <fullName evidence="1">Uncharacterized protein</fullName>
    </submittedName>
</protein>
<evidence type="ECO:0000313" key="2">
    <source>
        <dbReference type="Proteomes" id="UP000699462"/>
    </source>
</evidence>
<dbReference type="Proteomes" id="UP000699462">
    <property type="component" value="Unassembled WGS sequence"/>
</dbReference>
<accession>A0A8T0D838</accession>
<name>A0A8T0D838_9TREM</name>
<dbReference type="AlphaFoldDB" id="A0A8T0D838"/>
<organism evidence="1 2">
    <name type="scientific">Paragonimus westermani</name>
    <dbReference type="NCBI Taxonomy" id="34504"/>
    <lineage>
        <taxon>Eukaryota</taxon>
        <taxon>Metazoa</taxon>
        <taxon>Spiralia</taxon>
        <taxon>Lophotrochozoa</taxon>
        <taxon>Platyhelminthes</taxon>
        <taxon>Trematoda</taxon>
        <taxon>Digenea</taxon>
        <taxon>Plagiorchiida</taxon>
        <taxon>Troglotremata</taxon>
        <taxon>Troglotrematidae</taxon>
        <taxon>Paragonimus</taxon>
    </lineage>
</organism>
<reference evidence="1 2" key="1">
    <citation type="submission" date="2019-07" db="EMBL/GenBank/DDBJ databases">
        <title>Annotation for the trematode Paragonimus westermani.</title>
        <authorList>
            <person name="Choi Y.-J."/>
        </authorList>
    </citation>
    <scope>NUCLEOTIDE SEQUENCE [LARGE SCALE GENOMIC DNA]</scope>
    <source>
        <strain evidence="1">180907_Pwestermani</strain>
    </source>
</reference>
<proteinExistence type="predicted"/>
<dbReference type="EMBL" id="JTDF01016720">
    <property type="protein sequence ID" value="KAF8562831.1"/>
    <property type="molecule type" value="Genomic_DNA"/>
</dbReference>
<evidence type="ECO:0000313" key="1">
    <source>
        <dbReference type="EMBL" id="KAF8562831.1"/>
    </source>
</evidence>
<comment type="caution">
    <text evidence="1">The sequence shown here is derived from an EMBL/GenBank/DDBJ whole genome shotgun (WGS) entry which is preliminary data.</text>
</comment>
<sequence>MCKRFLSRTLRSRVNLITKQVDEEYLLRYVEGADVMYVGRAVGRKLFRNTVS</sequence>